<dbReference type="Gene3D" id="3.40.630.30">
    <property type="match status" value="1"/>
</dbReference>
<evidence type="ECO:0000313" key="3">
    <source>
        <dbReference type="Proteomes" id="UP000092024"/>
    </source>
</evidence>
<evidence type="ECO:0000313" key="2">
    <source>
        <dbReference type="EMBL" id="OBR69451.1"/>
    </source>
</evidence>
<comment type="caution">
    <text evidence="2">The sequence shown here is derived from an EMBL/GenBank/DDBJ whole genome shotgun (WGS) entry which is preliminary data.</text>
</comment>
<proteinExistence type="predicted"/>
<dbReference type="Proteomes" id="UP000092024">
    <property type="component" value="Unassembled WGS sequence"/>
</dbReference>
<dbReference type="InterPro" id="IPR000182">
    <property type="entry name" value="GNAT_dom"/>
</dbReference>
<name>A0A1A5YUY6_9BACL</name>
<dbReference type="STRING" id="1844972.A7K91_10050"/>
<feature type="domain" description="N-acetyltransferase" evidence="1">
    <location>
        <begin position="3"/>
        <end position="144"/>
    </location>
</feature>
<accession>A0A1A5YUY6</accession>
<reference evidence="2 3" key="1">
    <citation type="submission" date="2016-05" db="EMBL/GenBank/DDBJ databases">
        <title>Paenibacillus oryzae. sp. nov., isolated from the rice root.</title>
        <authorList>
            <person name="Zhang J."/>
            <person name="Zhang X."/>
        </authorList>
    </citation>
    <scope>NUCLEOTIDE SEQUENCE [LARGE SCALE GENOMIC DNA]</scope>
    <source>
        <strain evidence="2 3">1DrF-4</strain>
    </source>
</reference>
<dbReference type="InterPro" id="IPR016181">
    <property type="entry name" value="Acyl_CoA_acyltransferase"/>
</dbReference>
<organism evidence="2 3">
    <name type="scientific">Paenibacillus oryzae</name>
    <dbReference type="NCBI Taxonomy" id="1844972"/>
    <lineage>
        <taxon>Bacteria</taxon>
        <taxon>Bacillati</taxon>
        <taxon>Bacillota</taxon>
        <taxon>Bacilli</taxon>
        <taxon>Bacillales</taxon>
        <taxon>Paenibacillaceae</taxon>
        <taxon>Paenibacillus</taxon>
    </lineage>
</organism>
<dbReference type="GO" id="GO:0016747">
    <property type="term" value="F:acyltransferase activity, transferring groups other than amino-acyl groups"/>
    <property type="evidence" value="ECO:0007669"/>
    <property type="project" value="InterPro"/>
</dbReference>
<dbReference type="RefSeq" id="WP_068678477.1">
    <property type="nucleotide sequence ID" value="NZ_LYPA01000017.1"/>
</dbReference>
<protein>
    <recommendedName>
        <fullName evidence="1">N-acetyltransferase domain-containing protein</fullName>
    </recommendedName>
</protein>
<evidence type="ECO:0000259" key="1">
    <source>
        <dbReference type="PROSITE" id="PS51186"/>
    </source>
</evidence>
<gene>
    <name evidence="2" type="ORF">A7K91_10050</name>
</gene>
<dbReference type="AlphaFoldDB" id="A0A1A5YUY6"/>
<keyword evidence="3" id="KW-1185">Reference proteome</keyword>
<dbReference type="OrthoDB" id="9127144at2"/>
<dbReference type="PROSITE" id="PS51186">
    <property type="entry name" value="GNAT"/>
    <property type="match status" value="1"/>
</dbReference>
<dbReference type="EMBL" id="LYPA01000017">
    <property type="protein sequence ID" value="OBR69451.1"/>
    <property type="molecule type" value="Genomic_DNA"/>
</dbReference>
<dbReference type="SUPFAM" id="SSF55729">
    <property type="entry name" value="Acyl-CoA N-acyltransferases (Nat)"/>
    <property type="match status" value="1"/>
</dbReference>
<dbReference type="CDD" id="cd04301">
    <property type="entry name" value="NAT_SF"/>
    <property type="match status" value="1"/>
</dbReference>
<dbReference type="Pfam" id="PF00583">
    <property type="entry name" value="Acetyltransf_1"/>
    <property type="match status" value="1"/>
</dbReference>
<sequence>MKLTLTPVDQNNWYAVTQLDTSKDQKSVFPVPAVYWLAESAYCGFTPLAMYAGDQLVGFAVHAIDPDDGICWIMAYMIDARFQGAGYGRTGMLALIAHLLELRLSDKLRLGHRPENERAARLYASLGFEEIDRQGHEVIRELLL</sequence>